<dbReference type="RefSeq" id="WP_276306699.1">
    <property type="nucleotide sequence ID" value="NZ_CP119993.1"/>
</dbReference>
<evidence type="ECO:0000256" key="3">
    <source>
        <dbReference type="ARBA" id="ARBA00023004"/>
    </source>
</evidence>
<evidence type="ECO:0000259" key="7">
    <source>
        <dbReference type="PROSITE" id="PS51296"/>
    </source>
</evidence>
<reference evidence="8 9" key="1">
    <citation type="journal article" date="2019" name="Int. J. Syst. Evol. Microbiol.">
        <title>The Global Catalogue of Microorganisms (GCM) 10K type strain sequencing project: providing services to taxonomists for standard genome sequencing and annotation.</title>
        <authorList>
            <consortium name="The Broad Institute Genomics Platform"/>
            <consortium name="The Broad Institute Genome Sequencing Center for Infectious Disease"/>
            <person name="Wu L."/>
            <person name="Ma J."/>
        </authorList>
    </citation>
    <scope>NUCLEOTIDE SEQUENCE [LARGE SCALE GENOMIC DNA]</scope>
    <source>
        <strain evidence="8 9">PSR21</strain>
    </source>
</reference>
<dbReference type="EMBL" id="JBHTBF010000003">
    <property type="protein sequence ID" value="MFC7318458.1"/>
    <property type="molecule type" value="Genomic_DNA"/>
</dbReference>
<dbReference type="PANTHER" id="PTHR13847:SF274">
    <property type="entry name" value="RIESKE 2FE-2S IRON-SULFUR PROTEIN YHFW-RELATED"/>
    <property type="match status" value="1"/>
</dbReference>
<dbReference type="InterPro" id="IPR017941">
    <property type="entry name" value="Rieske_2Fe-2S"/>
</dbReference>
<organism evidence="8 9">
    <name type="scientific">Halomarina halobia</name>
    <dbReference type="NCBI Taxonomy" id="3033386"/>
    <lineage>
        <taxon>Archaea</taxon>
        <taxon>Methanobacteriati</taxon>
        <taxon>Methanobacteriota</taxon>
        <taxon>Stenosarchaea group</taxon>
        <taxon>Halobacteria</taxon>
        <taxon>Halobacteriales</taxon>
        <taxon>Natronomonadaceae</taxon>
        <taxon>Halomarina</taxon>
    </lineage>
</organism>
<evidence type="ECO:0000313" key="9">
    <source>
        <dbReference type="Proteomes" id="UP001596547"/>
    </source>
</evidence>
<dbReference type="PANTHER" id="PTHR13847">
    <property type="entry name" value="SARCOSINE DEHYDROGENASE-RELATED"/>
    <property type="match status" value="1"/>
</dbReference>
<dbReference type="Gene3D" id="2.102.10.10">
    <property type="entry name" value="Rieske [2Fe-2S] iron-sulphur domain"/>
    <property type="match status" value="1"/>
</dbReference>
<sequence>MDGDEHPRDGTALPPPASVWIDTTPETSYEPLSGDREVDVAVVGGGITGLTAAAELTDAGEDVAVIESDRIVRGVTGRTTAKVTAQHGLIYDHLRSTVGDELARGYAEANQRAIEHIAETVERRDVDCDFGRTPAYTYTDSPDERGKIAAEVEAAKALGLPARFVEDTPLPFDVEAAIRVDDQARFHPREYLLALAESVAGAGNHVFERTKAREIEGGRRNRVVTDRGTVTAETVVVATHFPILDRRLFFARLYPERSYVLAVRASDVPTEGLYYRPGEPMRSLRTHVAGEEDLVLVGGEGHKTGHGHGPERYERLERYARERFDVEEIPYRWSTQDYSTPDRIPFVGRVGPTTDGILVGTGFGGWGMTNGTAAGRLLADLALGRSAPYRRVYDPTRFSVAALRTALGENAHVAKEFVGGWAEGMRDDDATTPAPGEARVVRRGRRPVGLYRDEGGDLHAVSAVCTHMDCIVNWNDAEKSWDCPCHGSRFDPDGAVLDGPAVEDLPTRPFDG</sequence>
<dbReference type="Gene3D" id="3.30.9.10">
    <property type="entry name" value="D-Amino Acid Oxidase, subunit A, domain 2"/>
    <property type="match status" value="1"/>
</dbReference>
<dbReference type="InterPro" id="IPR006076">
    <property type="entry name" value="FAD-dep_OxRdtase"/>
</dbReference>
<dbReference type="SUPFAM" id="SSF51971">
    <property type="entry name" value="Nucleotide-binding domain"/>
    <property type="match status" value="1"/>
</dbReference>
<evidence type="ECO:0000256" key="4">
    <source>
        <dbReference type="ARBA" id="ARBA00023014"/>
    </source>
</evidence>
<keyword evidence="3" id="KW-0408">Iron</keyword>
<dbReference type="InterPro" id="IPR005805">
    <property type="entry name" value="Rieske_Fe-S_prot_C"/>
</dbReference>
<evidence type="ECO:0000313" key="8">
    <source>
        <dbReference type="EMBL" id="MFC7318458.1"/>
    </source>
</evidence>
<comment type="caution">
    <text evidence="8">The sequence shown here is derived from an EMBL/GenBank/DDBJ whole genome shotgun (WGS) entry which is preliminary data.</text>
</comment>
<keyword evidence="4" id="KW-0411">Iron-sulfur</keyword>
<keyword evidence="5" id="KW-1015">Disulfide bond</keyword>
<dbReference type="SUPFAM" id="SSF50022">
    <property type="entry name" value="ISP domain"/>
    <property type="match status" value="1"/>
</dbReference>
<dbReference type="Proteomes" id="UP001596547">
    <property type="component" value="Unassembled WGS sequence"/>
</dbReference>
<name>A0ABD6ADR0_9EURY</name>
<dbReference type="InterPro" id="IPR036922">
    <property type="entry name" value="Rieske_2Fe-2S_sf"/>
</dbReference>
<accession>A0ABD6ADR0</accession>
<evidence type="ECO:0000256" key="5">
    <source>
        <dbReference type="ARBA" id="ARBA00023157"/>
    </source>
</evidence>
<dbReference type="AlphaFoldDB" id="A0ABD6ADR0"/>
<dbReference type="PROSITE" id="PS51296">
    <property type="entry name" value="RIESKE"/>
    <property type="match status" value="1"/>
</dbReference>
<protein>
    <submittedName>
        <fullName evidence="8">FAD-dependent oxidoreductase</fullName>
    </submittedName>
</protein>
<feature type="domain" description="Rieske" evidence="7">
    <location>
        <begin position="425"/>
        <end position="512"/>
    </location>
</feature>
<feature type="region of interest" description="Disordered" evidence="6">
    <location>
        <begin position="1"/>
        <end position="23"/>
    </location>
</feature>
<evidence type="ECO:0000256" key="1">
    <source>
        <dbReference type="ARBA" id="ARBA00022714"/>
    </source>
</evidence>
<dbReference type="Pfam" id="PF01266">
    <property type="entry name" value="DAO"/>
    <property type="match status" value="1"/>
</dbReference>
<dbReference type="Gene3D" id="3.50.50.60">
    <property type="entry name" value="FAD/NAD(P)-binding domain"/>
    <property type="match status" value="1"/>
</dbReference>
<gene>
    <name evidence="8" type="ORF">ACFQPE_16890</name>
</gene>
<evidence type="ECO:0000256" key="6">
    <source>
        <dbReference type="SAM" id="MobiDB-lite"/>
    </source>
</evidence>
<dbReference type="InterPro" id="IPR036188">
    <property type="entry name" value="FAD/NAD-bd_sf"/>
</dbReference>
<dbReference type="GO" id="GO:0046872">
    <property type="term" value="F:metal ion binding"/>
    <property type="evidence" value="ECO:0007669"/>
    <property type="project" value="UniProtKB-KW"/>
</dbReference>
<keyword evidence="1" id="KW-0001">2Fe-2S</keyword>
<keyword evidence="2" id="KW-0479">Metal-binding</keyword>
<dbReference type="Pfam" id="PF00355">
    <property type="entry name" value="Rieske"/>
    <property type="match status" value="1"/>
</dbReference>
<keyword evidence="9" id="KW-1185">Reference proteome</keyword>
<proteinExistence type="predicted"/>
<dbReference type="GO" id="GO:0051537">
    <property type="term" value="F:2 iron, 2 sulfur cluster binding"/>
    <property type="evidence" value="ECO:0007669"/>
    <property type="project" value="UniProtKB-KW"/>
</dbReference>
<evidence type="ECO:0000256" key="2">
    <source>
        <dbReference type="ARBA" id="ARBA00022723"/>
    </source>
</evidence>
<dbReference type="GeneID" id="79317362"/>
<dbReference type="PRINTS" id="PR00162">
    <property type="entry name" value="RIESKE"/>
</dbReference>